<protein>
    <submittedName>
        <fullName evidence="1">Uncharacterized protein</fullName>
    </submittedName>
</protein>
<dbReference type="EMBL" id="SGPK01001139">
    <property type="protein sequence ID" value="THG94216.1"/>
    <property type="molecule type" value="Genomic_DNA"/>
</dbReference>
<reference evidence="1 2" key="1">
    <citation type="submission" date="2019-02" db="EMBL/GenBank/DDBJ databases">
        <title>Genome sequencing of the rare red list fungi Phellinidium pouzarii.</title>
        <authorList>
            <person name="Buettner E."/>
            <person name="Kellner H."/>
        </authorList>
    </citation>
    <scope>NUCLEOTIDE SEQUENCE [LARGE SCALE GENOMIC DNA]</scope>
    <source>
        <strain evidence="1 2">DSM 108285</strain>
    </source>
</reference>
<organism evidence="1 2">
    <name type="scientific">Phellinidium pouzarii</name>
    <dbReference type="NCBI Taxonomy" id="167371"/>
    <lineage>
        <taxon>Eukaryota</taxon>
        <taxon>Fungi</taxon>
        <taxon>Dikarya</taxon>
        <taxon>Basidiomycota</taxon>
        <taxon>Agaricomycotina</taxon>
        <taxon>Agaricomycetes</taxon>
        <taxon>Hymenochaetales</taxon>
        <taxon>Hymenochaetaceae</taxon>
        <taxon>Phellinidium</taxon>
    </lineage>
</organism>
<comment type="caution">
    <text evidence="1">The sequence shown here is derived from an EMBL/GenBank/DDBJ whole genome shotgun (WGS) entry which is preliminary data.</text>
</comment>
<sequence length="90" mass="9709">MTIHTICSVTIYVSLYKVLPPTHFSLIVPLPRTTTSPLSSATNDPPSIMFNAARLLSRILTILYLTPAVHPPGAALEARLTALKVVENLG</sequence>
<keyword evidence="2" id="KW-1185">Reference proteome</keyword>
<evidence type="ECO:0000313" key="2">
    <source>
        <dbReference type="Proteomes" id="UP000308199"/>
    </source>
</evidence>
<name>A0A4S4K8J3_9AGAM</name>
<dbReference type="AlphaFoldDB" id="A0A4S4K8J3"/>
<dbReference type="Proteomes" id="UP000308199">
    <property type="component" value="Unassembled WGS sequence"/>
</dbReference>
<accession>A0A4S4K8J3</accession>
<feature type="non-terminal residue" evidence="1">
    <location>
        <position position="90"/>
    </location>
</feature>
<proteinExistence type="predicted"/>
<gene>
    <name evidence="1" type="ORF">EW145_g8185</name>
</gene>
<evidence type="ECO:0000313" key="1">
    <source>
        <dbReference type="EMBL" id="THG94216.1"/>
    </source>
</evidence>